<accession>A0A4V2M4A6</accession>
<keyword evidence="1" id="KW-1133">Transmembrane helix</keyword>
<dbReference type="AlphaFoldDB" id="A0A4V2M4A6"/>
<sequence length="158" mass="16048">MAYELIIPARFLAAFAAGEISLMSTAAGATTTLVMGGQIVGVATLAEVGGTATASVVVGAGGAGAAGAGAVAASTLVWPVVIAVTGVALIGTVVWWLRRAKKARVVQADTAFIRFESTSQEATEALRRAQAIVDAEYSQAIDAPRVEMRGTALETRDV</sequence>
<feature type="transmembrane region" description="Helical" evidence="1">
    <location>
        <begin position="76"/>
        <end position="97"/>
    </location>
</feature>
<organism evidence="2 3">
    <name type="scientific">Kribbella capetownensis</name>
    <dbReference type="NCBI Taxonomy" id="1572659"/>
    <lineage>
        <taxon>Bacteria</taxon>
        <taxon>Bacillati</taxon>
        <taxon>Actinomycetota</taxon>
        <taxon>Actinomycetes</taxon>
        <taxon>Propionibacteriales</taxon>
        <taxon>Kribbellaceae</taxon>
        <taxon>Kribbella</taxon>
    </lineage>
</organism>
<keyword evidence="3" id="KW-1185">Reference proteome</keyword>
<evidence type="ECO:0000256" key="1">
    <source>
        <dbReference type="SAM" id="Phobius"/>
    </source>
</evidence>
<evidence type="ECO:0000313" key="3">
    <source>
        <dbReference type="Proteomes" id="UP000293342"/>
    </source>
</evidence>
<dbReference type="RefSeq" id="WP_131519220.1">
    <property type="nucleotide sequence ID" value="NZ_SJKD01000017.1"/>
</dbReference>
<keyword evidence="1" id="KW-0812">Transmembrane</keyword>
<gene>
    <name evidence="2" type="ORF">E0H75_41430</name>
</gene>
<keyword evidence="1" id="KW-0472">Membrane</keyword>
<evidence type="ECO:0000313" key="2">
    <source>
        <dbReference type="EMBL" id="TCC35252.1"/>
    </source>
</evidence>
<dbReference type="EMBL" id="SJKD01000017">
    <property type="protein sequence ID" value="TCC35252.1"/>
    <property type="molecule type" value="Genomic_DNA"/>
</dbReference>
<comment type="caution">
    <text evidence="2">The sequence shown here is derived from an EMBL/GenBank/DDBJ whole genome shotgun (WGS) entry which is preliminary data.</text>
</comment>
<protein>
    <recommendedName>
        <fullName evidence="4">Transmembrane protein</fullName>
    </recommendedName>
</protein>
<name>A0A4V2M4A6_9ACTN</name>
<proteinExistence type="predicted"/>
<dbReference type="Proteomes" id="UP000293342">
    <property type="component" value="Unassembled WGS sequence"/>
</dbReference>
<evidence type="ECO:0008006" key="4">
    <source>
        <dbReference type="Google" id="ProtNLM"/>
    </source>
</evidence>
<reference evidence="2 3" key="1">
    <citation type="submission" date="2019-02" db="EMBL/GenBank/DDBJ databases">
        <title>Kribbella capetownensis sp. nov. and Kribbella speibonae sp. nov., isolated from soil.</title>
        <authorList>
            <person name="Curtis S.M."/>
            <person name="Norton I."/>
            <person name="Everest G.J."/>
            <person name="Meyers P.R."/>
        </authorList>
    </citation>
    <scope>NUCLEOTIDE SEQUENCE [LARGE SCALE GENOMIC DNA]</scope>
    <source>
        <strain evidence="2 3">YM53</strain>
    </source>
</reference>